<evidence type="ECO:0000259" key="17">
    <source>
        <dbReference type="Pfam" id="PF17900"/>
    </source>
</evidence>
<organism evidence="18 19">
    <name type="scientific">Halothiobacillus neapolitanus (strain ATCC 23641 / DSM 15147 / CIP 104769 / NCIMB 8539 / c2)</name>
    <name type="common">Thiobacillus neapolitanus</name>
    <dbReference type="NCBI Taxonomy" id="555778"/>
    <lineage>
        <taxon>Bacteria</taxon>
        <taxon>Pseudomonadati</taxon>
        <taxon>Pseudomonadota</taxon>
        <taxon>Gammaproteobacteria</taxon>
        <taxon>Chromatiales</taxon>
        <taxon>Halothiobacillaceae</taxon>
        <taxon>Halothiobacillus</taxon>
    </lineage>
</organism>
<evidence type="ECO:0000256" key="1">
    <source>
        <dbReference type="ARBA" id="ARBA00000098"/>
    </source>
</evidence>
<dbReference type="Pfam" id="PF17900">
    <property type="entry name" value="Peptidase_M1_N"/>
    <property type="match status" value="1"/>
</dbReference>
<keyword evidence="7" id="KW-0645">Protease</keyword>
<dbReference type="MEROPS" id="M01.005"/>
<keyword evidence="6 18" id="KW-0031">Aminopeptidase</keyword>
<dbReference type="SUPFAM" id="SSF63737">
    <property type="entry name" value="Leukotriene A4 hydrolase N-terminal domain"/>
    <property type="match status" value="1"/>
</dbReference>
<evidence type="ECO:0000256" key="10">
    <source>
        <dbReference type="ARBA" id="ARBA00022833"/>
    </source>
</evidence>
<dbReference type="Proteomes" id="UP000009102">
    <property type="component" value="Chromosome"/>
</dbReference>
<dbReference type="Gene3D" id="1.25.50.10">
    <property type="entry name" value="Peptidase M1, alanyl aminopeptidase, C-terminal domain"/>
    <property type="match status" value="1"/>
</dbReference>
<feature type="domain" description="Peptidase M1 membrane alanine aminopeptidase" evidence="14">
    <location>
        <begin position="231"/>
        <end position="444"/>
    </location>
</feature>
<name>D0KZJ7_HALNC</name>
<feature type="domain" description="Peptidase M1 alanyl aminopeptidase C-terminal" evidence="16">
    <location>
        <begin position="548"/>
        <end position="874"/>
    </location>
</feature>
<dbReference type="EC" id="3.4.11.2" evidence="4 13"/>
<evidence type="ECO:0000256" key="11">
    <source>
        <dbReference type="ARBA" id="ARBA00023049"/>
    </source>
</evidence>
<dbReference type="InterPro" id="IPR045357">
    <property type="entry name" value="Aminopeptidase_N-like_N"/>
</dbReference>
<dbReference type="OrthoDB" id="100605at2"/>
<evidence type="ECO:0000259" key="16">
    <source>
        <dbReference type="Pfam" id="PF17432"/>
    </source>
</evidence>
<dbReference type="InterPro" id="IPR014782">
    <property type="entry name" value="Peptidase_M1_dom"/>
</dbReference>
<dbReference type="GO" id="GO:0008270">
    <property type="term" value="F:zinc ion binding"/>
    <property type="evidence" value="ECO:0007669"/>
    <property type="project" value="InterPro"/>
</dbReference>
<feature type="domain" description="Aminopeptidase N-like N-terminal" evidence="17">
    <location>
        <begin position="27"/>
        <end position="191"/>
    </location>
</feature>
<evidence type="ECO:0000256" key="12">
    <source>
        <dbReference type="ARBA" id="ARBA00059739"/>
    </source>
</evidence>
<dbReference type="InterPro" id="IPR027268">
    <property type="entry name" value="Peptidase_M4/M1_CTD_sf"/>
</dbReference>
<protein>
    <recommendedName>
        <fullName evidence="5 13">Aminopeptidase N</fullName>
        <ecNumber evidence="4 13">3.4.11.2</ecNumber>
    </recommendedName>
</protein>
<dbReference type="CDD" id="cd09600">
    <property type="entry name" value="M1_APN"/>
    <property type="match status" value="1"/>
</dbReference>
<keyword evidence="9" id="KW-0378">Hydrolase</keyword>
<dbReference type="eggNOG" id="COG0308">
    <property type="taxonomic scope" value="Bacteria"/>
</dbReference>
<dbReference type="InterPro" id="IPR037144">
    <property type="entry name" value="Peptidase_M1_pepN_C_sf"/>
</dbReference>
<dbReference type="PRINTS" id="PR00756">
    <property type="entry name" value="ALADIPTASE"/>
</dbReference>
<dbReference type="GO" id="GO:0016285">
    <property type="term" value="F:alanyl aminopeptidase activity"/>
    <property type="evidence" value="ECO:0007669"/>
    <property type="project" value="UniProtKB-EC"/>
</dbReference>
<dbReference type="InterPro" id="IPR042097">
    <property type="entry name" value="Aminopeptidase_N-like_N_sf"/>
</dbReference>
<evidence type="ECO:0000313" key="19">
    <source>
        <dbReference type="Proteomes" id="UP000009102"/>
    </source>
</evidence>
<dbReference type="Pfam" id="PF01433">
    <property type="entry name" value="Peptidase_M1"/>
    <property type="match status" value="1"/>
</dbReference>
<dbReference type="GO" id="GO:0008237">
    <property type="term" value="F:metallopeptidase activity"/>
    <property type="evidence" value="ECO:0007669"/>
    <property type="project" value="UniProtKB-UniRule"/>
</dbReference>
<evidence type="ECO:0000259" key="15">
    <source>
        <dbReference type="Pfam" id="PF11940"/>
    </source>
</evidence>
<keyword evidence="11" id="KW-0482">Metalloprotease</keyword>
<comment type="function">
    <text evidence="12">Aminopeptidase N is involved in the degradation of intracellular peptides generated by protein breakdown during normal growth as well as in response to nutrient starvation.</text>
</comment>
<dbReference type="Gene3D" id="2.60.40.1730">
    <property type="entry name" value="tricorn interacting facor f3 domain"/>
    <property type="match status" value="1"/>
</dbReference>
<evidence type="ECO:0000313" key="18">
    <source>
        <dbReference type="EMBL" id="ACX95870.1"/>
    </source>
</evidence>
<evidence type="ECO:0000256" key="2">
    <source>
        <dbReference type="ARBA" id="ARBA00001947"/>
    </source>
</evidence>
<dbReference type="Gene3D" id="1.10.390.10">
    <property type="entry name" value="Neutral Protease Domain 2"/>
    <property type="match status" value="1"/>
</dbReference>
<dbReference type="EMBL" id="CP001801">
    <property type="protein sequence ID" value="ACX95870.1"/>
    <property type="molecule type" value="Genomic_DNA"/>
</dbReference>
<keyword evidence="8" id="KW-0479">Metal-binding</keyword>
<comment type="cofactor">
    <cofactor evidence="2">
        <name>Zn(2+)</name>
        <dbReference type="ChEBI" id="CHEBI:29105"/>
    </cofactor>
</comment>
<evidence type="ECO:0000256" key="6">
    <source>
        <dbReference type="ARBA" id="ARBA00022438"/>
    </source>
</evidence>
<sequence length="876" mass="99336">MPSAEQSAVEIRLEDYTPPDFLIDTVDLTFDLSPSQTHVRSQMKIHRNGVHDRALVLNGEHMTLLSVQVDGRALTENQYVLTETTLTIFDVPDQAHVVIENRIDPASNTALEGLYQSAGNFCTQCEPEGFRRITYFIDRPDVLSRYTVTLIAEADLYPILLSNGNPVAAEKCVDGKHMARWVDPHPKPSYLFALVAGNLTRITDEFVTQSGKTVELGIYVEAHNADRCDHAMASLKHAMRWDEQVYGREYDLDVFNIVAVDDFNMGAMENKGLNVFNSRYVLAKPDTATDGDYAGIESVVAHEYFHNWSGNRVTCRDWFQLSLKEGFTVFRDQEFSADMGSRAVKRIADVNLLRQVQFAEDAGPQAHPVQPKAYREINNFYTSTVYNKGAEVVRMLRNLLGADTFRQGTDLYFDRFDGQAVTIEDFVSCMAEVSDLDLAEFRQWYDVAGTPKLLVRDEYLEGQYILNIDQMVPESAKGHPYMLPFGFALFDEAGQPVLLDGKAEHILIVEQLSQSWTFSIEKNHADLLVPSLNRGFTAPVEVQYDYSDEALGVLSRADTDAFNRWDAFQRRIQRCLLGRIRMAMDVGSVGEDALPEDLSKAFGQLLLEAAQDPMFVAECIALPSENYLADQFDHDTPVEWIHHERARLRQQLAAEWESTLQLIYQSHDQDGVYRFESRAAGQRQLRRQVLSYLCSLKRSAWTQLAKEQFERADNMTESFNALVALNVSDSAEFEHVLTAFEARWRHDPLVMDKWFALQAQRSDENALARVQGLMEHPTFSIKNPNRVRALIGSFARINPLRFHDSSGSGYQWLADRIIELDAMNPQIAARMASVFNTWKRFDGNRAALMRAALKKIHDRPDCSADLAEITGKALGH</sequence>
<accession>D0KZJ7</accession>
<keyword evidence="19" id="KW-1185">Reference proteome</keyword>
<dbReference type="Pfam" id="PF11940">
    <property type="entry name" value="DUF3458"/>
    <property type="match status" value="1"/>
</dbReference>
<dbReference type="STRING" id="555778.Hneap_1034"/>
<dbReference type="Pfam" id="PF17432">
    <property type="entry name" value="DUF3458_C"/>
    <property type="match status" value="1"/>
</dbReference>
<evidence type="ECO:0000256" key="7">
    <source>
        <dbReference type="ARBA" id="ARBA00022670"/>
    </source>
</evidence>
<dbReference type="InterPro" id="IPR001930">
    <property type="entry name" value="Peptidase_M1"/>
</dbReference>
<dbReference type="FunFam" id="2.60.40.1730:FF:000005">
    <property type="entry name" value="Aminopeptidase N"/>
    <property type="match status" value="1"/>
</dbReference>
<dbReference type="InterPro" id="IPR024601">
    <property type="entry name" value="Peptidase_M1_pepN_C"/>
</dbReference>
<dbReference type="RefSeq" id="WP_012823906.1">
    <property type="nucleotide sequence ID" value="NC_013422.1"/>
</dbReference>
<dbReference type="SUPFAM" id="SSF55486">
    <property type="entry name" value="Metalloproteases ('zincins'), catalytic domain"/>
    <property type="match status" value="1"/>
</dbReference>
<evidence type="ECO:0000256" key="4">
    <source>
        <dbReference type="ARBA" id="ARBA00012564"/>
    </source>
</evidence>
<dbReference type="HOGENOM" id="CLU_007993_2_0_6"/>
<dbReference type="Gene3D" id="2.60.40.1840">
    <property type="match status" value="1"/>
</dbReference>
<keyword evidence="10" id="KW-0862">Zinc</keyword>
<dbReference type="InterPro" id="IPR038438">
    <property type="entry name" value="PepN_Ig-like_sf"/>
</dbReference>
<evidence type="ECO:0000256" key="5">
    <source>
        <dbReference type="ARBA" id="ARBA00015611"/>
    </source>
</evidence>
<dbReference type="Gene3D" id="3.30.2010.30">
    <property type="match status" value="1"/>
</dbReference>
<comment type="similarity">
    <text evidence="3">Belongs to the peptidase M1 family.</text>
</comment>
<dbReference type="AlphaFoldDB" id="D0KZJ7"/>
<dbReference type="PANTHER" id="PTHR46322:SF1">
    <property type="entry name" value="PUROMYCIN-SENSITIVE AMINOPEPTIDASE"/>
    <property type="match status" value="1"/>
</dbReference>
<evidence type="ECO:0000256" key="3">
    <source>
        <dbReference type="ARBA" id="ARBA00010136"/>
    </source>
</evidence>
<comment type="catalytic activity">
    <reaction evidence="1">
        <text>Release of an N-terminal amino acid, Xaa-|-Yaa- from a peptide, amide or arylamide. Xaa is preferably Ala, but may be most amino acids including Pro (slow action). When a terminal hydrophobic residue is followed by a prolyl residue, the two may be released as an intact Xaa-Pro dipeptide.</text>
        <dbReference type="EC" id="3.4.11.2"/>
    </reaction>
</comment>
<reference evidence="18 19" key="1">
    <citation type="submission" date="2009-10" db="EMBL/GenBank/DDBJ databases">
        <title>Complete sequence of Halothiobacillus neapolitanus c2.</title>
        <authorList>
            <consortium name="US DOE Joint Genome Institute"/>
            <person name="Lucas S."/>
            <person name="Copeland A."/>
            <person name="Lapidus A."/>
            <person name="Glavina del Rio T."/>
            <person name="Tice H."/>
            <person name="Bruce D."/>
            <person name="Goodwin L."/>
            <person name="Pitluck S."/>
            <person name="Davenport K."/>
            <person name="Brettin T."/>
            <person name="Detter J.C."/>
            <person name="Han C."/>
            <person name="Tapia R."/>
            <person name="Larimer F."/>
            <person name="Land M."/>
            <person name="Hauser L."/>
            <person name="Kyrpides N."/>
            <person name="Mikhailova N."/>
            <person name="Kerfeld C."/>
            <person name="Cannon G."/>
            <person name="Heinhort S."/>
        </authorList>
    </citation>
    <scope>NUCLEOTIDE SEQUENCE [LARGE SCALE GENOMIC DNA]</scope>
    <source>
        <strain evidence="19">ATCC 23641 / c2</strain>
    </source>
</reference>
<dbReference type="KEGG" id="hna:Hneap_1034"/>
<dbReference type="PANTHER" id="PTHR46322">
    <property type="entry name" value="PUROMYCIN-SENSITIVE AMINOPEPTIDASE"/>
    <property type="match status" value="1"/>
</dbReference>
<evidence type="ECO:0000256" key="9">
    <source>
        <dbReference type="ARBA" id="ARBA00022801"/>
    </source>
</evidence>
<dbReference type="InterPro" id="IPR012779">
    <property type="entry name" value="Peptidase_M1_pepN"/>
</dbReference>
<dbReference type="NCBIfam" id="TIGR02414">
    <property type="entry name" value="pepN_proteo"/>
    <property type="match status" value="1"/>
</dbReference>
<dbReference type="FunFam" id="3.30.2010.30:FF:000002">
    <property type="entry name" value="Putative aminopeptidase N"/>
    <property type="match status" value="1"/>
</dbReference>
<proteinExistence type="inferred from homology"/>
<dbReference type="InterPro" id="IPR035414">
    <property type="entry name" value="Peptidase_M1_pepN_Ig-like"/>
</dbReference>
<evidence type="ECO:0000256" key="13">
    <source>
        <dbReference type="NCBIfam" id="TIGR02414"/>
    </source>
</evidence>
<evidence type="ECO:0000259" key="14">
    <source>
        <dbReference type="Pfam" id="PF01433"/>
    </source>
</evidence>
<feature type="domain" description="Peptidase M1 alanyl aminopeptidase Ig-like fold" evidence="15">
    <location>
        <begin position="449"/>
        <end position="545"/>
    </location>
</feature>
<evidence type="ECO:0000256" key="8">
    <source>
        <dbReference type="ARBA" id="ARBA00022723"/>
    </source>
</evidence>
<dbReference type="GO" id="GO:0006508">
    <property type="term" value="P:proteolysis"/>
    <property type="evidence" value="ECO:0007669"/>
    <property type="project" value="UniProtKB-UniRule"/>
</dbReference>
<gene>
    <name evidence="18" type="ordered locus">Hneap_1034</name>
</gene>